<gene>
    <name evidence="1" type="ORF">PMACD_LOCUS2892</name>
</gene>
<protein>
    <submittedName>
        <fullName evidence="1">Uncharacterized protein</fullName>
    </submittedName>
</protein>
<dbReference type="OrthoDB" id="7486082at2759"/>
<reference evidence="1" key="1">
    <citation type="submission" date="2021-02" db="EMBL/GenBank/DDBJ databases">
        <authorList>
            <person name="Steward A R."/>
        </authorList>
    </citation>
    <scope>NUCLEOTIDE SEQUENCE</scope>
</reference>
<dbReference type="EMBL" id="CAJOBZ010000005">
    <property type="protein sequence ID" value="CAF4790934.1"/>
    <property type="molecule type" value="Genomic_DNA"/>
</dbReference>
<organism evidence="1 2">
    <name type="scientific">Pieris macdunnoughi</name>
    <dbReference type="NCBI Taxonomy" id="345717"/>
    <lineage>
        <taxon>Eukaryota</taxon>
        <taxon>Metazoa</taxon>
        <taxon>Ecdysozoa</taxon>
        <taxon>Arthropoda</taxon>
        <taxon>Hexapoda</taxon>
        <taxon>Insecta</taxon>
        <taxon>Pterygota</taxon>
        <taxon>Neoptera</taxon>
        <taxon>Endopterygota</taxon>
        <taxon>Lepidoptera</taxon>
        <taxon>Glossata</taxon>
        <taxon>Ditrysia</taxon>
        <taxon>Papilionoidea</taxon>
        <taxon>Pieridae</taxon>
        <taxon>Pierinae</taxon>
        <taxon>Pieris</taxon>
    </lineage>
</organism>
<dbReference type="Proteomes" id="UP000663880">
    <property type="component" value="Unassembled WGS sequence"/>
</dbReference>
<comment type="caution">
    <text evidence="1">The sequence shown here is derived from an EMBL/GenBank/DDBJ whole genome shotgun (WGS) entry which is preliminary data.</text>
</comment>
<evidence type="ECO:0000313" key="2">
    <source>
        <dbReference type="Proteomes" id="UP000663880"/>
    </source>
</evidence>
<evidence type="ECO:0000313" key="1">
    <source>
        <dbReference type="EMBL" id="CAF4790934.1"/>
    </source>
</evidence>
<keyword evidence="2" id="KW-1185">Reference proteome</keyword>
<proteinExistence type="predicted"/>
<name>A0A821NRP5_9NEOP</name>
<sequence>MCQVEQDTNSERDEAHKGFKGAAENMIDTTVKKLPQLNIGNGVLVSIPKVDHAKNIQDKVIDISKGVHKFGTKYGTIQNWFSRQQLQYSDTDNTENYIVKSIDDEISEHLISLREAVASQSPFGGQGFRKCNFLCGSKCHGSLSCINK</sequence>
<dbReference type="AlphaFoldDB" id="A0A821NRP5"/>
<accession>A0A821NRP5</accession>